<dbReference type="InterPro" id="IPR029063">
    <property type="entry name" value="SAM-dependent_MTases_sf"/>
</dbReference>
<gene>
    <name evidence="3" type="ORF">BRAFLDRAFT_109422</name>
</gene>
<evidence type="ECO:0000259" key="2">
    <source>
        <dbReference type="Pfam" id="PF21320"/>
    </source>
</evidence>
<dbReference type="InterPro" id="IPR053173">
    <property type="entry name" value="SAM-binding_MTase"/>
</dbReference>
<accession>C3ZYX6</accession>
<dbReference type="Gene3D" id="3.40.50.150">
    <property type="entry name" value="Vaccinia Virus protein VP39"/>
    <property type="match status" value="1"/>
</dbReference>
<name>C3ZYX6_BRAFL</name>
<dbReference type="EMBL" id="GG666738">
    <property type="protein sequence ID" value="EEN42247.1"/>
    <property type="molecule type" value="Genomic_DNA"/>
</dbReference>
<dbReference type="CDD" id="cd02440">
    <property type="entry name" value="AdoMet_MTases"/>
    <property type="match status" value="1"/>
</dbReference>
<dbReference type="PANTHER" id="PTHR45128">
    <property type="entry name" value="METHYLTRANSFERASE TYPE 11"/>
    <property type="match status" value="1"/>
</dbReference>
<organism>
    <name type="scientific">Branchiostoma floridae</name>
    <name type="common">Florida lancelet</name>
    <name type="synonym">Amphioxus</name>
    <dbReference type="NCBI Taxonomy" id="7739"/>
    <lineage>
        <taxon>Eukaryota</taxon>
        <taxon>Metazoa</taxon>
        <taxon>Chordata</taxon>
        <taxon>Cephalochordata</taxon>
        <taxon>Leptocardii</taxon>
        <taxon>Amphioxiformes</taxon>
        <taxon>Branchiostomatidae</taxon>
        <taxon>Branchiostoma</taxon>
    </lineage>
</organism>
<dbReference type="Pfam" id="PF21320">
    <property type="entry name" value="WHD_Rv2258c"/>
    <property type="match status" value="1"/>
</dbReference>
<proteinExistence type="predicted"/>
<sequence length="337" mass="37799">MADGQTTTETAEEFALRMSTTVSSGYVTLAMSIGVRTGLFIHLSGLDGPRTAVQIAEATNLKERYVREWLAVMVTARIVDYDKEEKTYFLPTHRHNVLFDRTQEEEVWGTCVPYSAYPDFQGWLGRMRQYEHETDLVGKFLPTIPGLLEDLELGIRVHEAACGRGIMTLILAQHFPNSTFIGTDICEESIQWAEEESKKRDLANVTFQVQDLAKMPVEWSDSFDYVIVWDVIHDLAFPDLALREARRMVKPGGRFSMVDVKGHAELADNMDNPAGPALYGFSLLYCMTVSLCLGGKGLGAMWGQESAVQMLQEVGFDPQVLEVPDSEAEVHFLCVKN</sequence>
<feature type="domain" description="Methyltransferase" evidence="1">
    <location>
        <begin position="154"/>
        <end position="270"/>
    </location>
</feature>
<dbReference type="Gene3D" id="1.10.10.10">
    <property type="entry name" value="Winged helix-like DNA-binding domain superfamily/Winged helix DNA-binding domain"/>
    <property type="match status" value="1"/>
</dbReference>
<evidence type="ECO:0000259" key="1">
    <source>
        <dbReference type="Pfam" id="PF13847"/>
    </source>
</evidence>
<reference evidence="3" key="1">
    <citation type="journal article" date="2008" name="Nature">
        <title>The amphioxus genome and the evolution of the chordate karyotype.</title>
        <authorList>
            <consortium name="US DOE Joint Genome Institute (JGI-PGF)"/>
            <person name="Putnam N.H."/>
            <person name="Butts T."/>
            <person name="Ferrier D.E.K."/>
            <person name="Furlong R.F."/>
            <person name="Hellsten U."/>
            <person name="Kawashima T."/>
            <person name="Robinson-Rechavi M."/>
            <person name="Shoguchi E."/>
            <person name="Terry A."/>
            <person name="Yu J.-K."/>
            <person name="Benito-Gutierrez E.L."/>
            <person name="Dubchak I."/>
            <person name="Garcia-Fernandez J."/>
            <person name="Gibson-Brown J.J."/>
            <person name="Grigoriev I.V."/>
            <person name="Horton A.C."/>
            <person name="de Jong P.J."/>
            <person name="Jurka J."/>
            <person name="Kapitonov V.V."/>
            <person name="Kohara Y."/>
            <person name="Kuroki Y."/>
            <person name="Lindquist E."/>
            <person name="Lucas S."/>
            <person name="Osoegawa K."/>
            <person name="Pennacchio L.A."/>
            <person name="Salamov A.A."/>
            <person name="Satou Y."/>
            <person name="Sauka-Spengler T."/>
            <person name="Schmutz J."/>
            <person name="Shin-I T."/>
            <person name="Toyoda A."/>
            <person name="Bronner-Fraser M."/>
            <person name="Fujiyama A."/>
            <person name="Holland L.Z."/>
            <person name="Holland P.W.H."/>
            <person name="Satoh N."/>
            <person name="Rokhsar D.S."/>
        </authorList>
    </citation>
    <scope>NUCLEOTIDE SEQUENCE [LARGE SCALE GENOMIC DNA]</scope>
    <source>
        <strain evidence="3">S238N-H82</strain>
        <tissue evidence="3">Testes</tissue>
    </source>
</reference>
<protein>
    <submittedName>
        <fullName evidence="3">Uncharacterized protein</fullName>
    </submittedName>
</protein>
<dbReference type="eggNOG" id="KOG1269">
    <property type="taxonomic scope" value="Eukaryota"/>
</dbReference>
<feature type="domain" description="S-adenosylmethionine-dependent methyltransferase Rv2258c-like winged HTH" evidence="2">
    <location>
        <begin position="27"/>
        <end position="98"/>
    </location>
</feature>
<dbReference type="InterPro" id="IPR036390">
    <property type="entry name" value="WH_DNA-bd_sf"/>
</dbReference>
<dbReference type="SUPFAM" id="SSF46785">
    <property type="entry name" value="Winged helix' DNA-binding domain"/>
    <property type="match status" value="1"/>
</dbReference>
<dbReference type="Pfam" id="PF13847">
    <property type="entry name" value="Methyltransf_31"/>
    <property type="match status" value="1"/>
</dbReference>
<dbReference type="InterPro" id="IPR048711">
    <property type="entry name" value="WHD_Rv2258c"/>
</dbReference>
<dbReference type="InterPro" id="IPR025714">
    <property type="entry name" value="Methyltranfer_dom"/>
</dbReference>
<dbReference type="SUPFAM" id="SSF53335">
    <property type="entry name" value="S-adenosyl-L-methionine-dependent methyltransferases"/>
    <property type="match status" value="1"/>
</dbReference>
<evidence type="ECO:0000313" key="3">
    <source>
        <dbReference type="EMBL" id="EEN42247.1"/>
    </source>
</evidence>
<dbReference type="InParanoid" id="C3ZYX6"/>
<dbReference type="InterPro" id="IPR036388">
    <property type="entry name" value="WH-like_DNA-bd_sf"/>
</dbReference>
<dbReference type="PANTHER" id="PTHR45128:SF1">
    <property type="entry name" value="S-ADENOSYLMETHIONINE-DEPENDENT METHYLTRANSFERASE RV2258C"/>
    <property type="match status" value="1"/>
</dbReference>
<dbReference type="AlphaFoldDB" id="C3ZYX6"/>